<name>A0ABP1P5E9_XYLVO</name>
<dbReference type="PROSITE" id="PS51808">
    <property type="entry name" value="CHCH"/>
    <property type="match status" value="1"/>
</dbReference>
<dbReference type="InterPro" id="IPR013892">
    <property type="entry name" value="Cyt_c_biogenesis_Cmc1-like"/>
</dbReference>
<dbReference type="EMBL" id="CAXAJV020001296">
    <property type="protein sequence ID" value="CAL7946998.1"/>
    <property type="molecule type" value="Genomic_DNA"/>
</dbReference>
<keyword evidence="2" id="KW-1015">Disulfide bond</keyword>
<comment type="caution">
    <text evidence="5">The sequence shown here is derived from an EMBL/GenBank/DDBJ whole genome shotgun (WGS) entry which is preliminary data.</text>
</comment>
<evidence type="ECO:0000313" key="6">
    <source>
        <dbReference type="Proteomes" id="UP001642520"/>
    </source>
</evidence>
<dbReference type="PANTHER" id="PTHR22977">
    <property type="entry name" value="COX ASSEMBLY MITOCHONDRIAL PROTEIN"/>
    <property type="match status" value="1"/>
</dbReference>
<feature type="region of interest" description="Disordered" evidence="4">
    <location>
        <begin position="1"/>
        <end position="26"/>
    </location>
</feature>
<protein>
    <recommendedName>
        <fullName evidence="3">COX assembly mitochondrial protein</fullName>
    </recommendedName>
</protein>
<gene>
    <name evidence="5" type="ORF">XYLVIOL_LOCUS8104</name>
</gene>
<reference evidence="5 6" key="1">
    <citation type="submission" date="2024-08" db="EMBL/GenBank/DDBJ databases">
        <authorList>
            <person name="Will J Nash"/>
            <person name="Angela Man"/>
            <person name="Seanna McTaggart"/>
            <person name="Kendall Baker"/>
            <person name="Tom Barker"/>
            <person name="Leah Catchpole"/>
            <person name="Alex Durrant"/>
            <person name="Karim Gharbi"/>
            <person name="Naomi Irish"/>
            <person name="Gemy Kaithakottil"/>
            <person name="Debby Ku"/>
            <person name="Aaliyah Providence"/>
            <person name="Felix Shaw"/>
            <person name="David Swarbreck"/>
            <person name="Chris Watkins"/>
            <person name="Ann M. McCartney"/>
            <person name="Giulio Formenti"/>
            <person name="Alice Mouton"/>
            <person name="Noel Vella"/>
            <person name="Bjorn M von Reumont"/>
            <person name="Adriana Vella"/>
            <person name="Wilfried Haerty"/>
        </authorList>
    </citation>
    <scope>NUCLEOTIDE SEQUENCE [LARGE SCALE GENOMIC DNA]</scope>
</reference>
<evidence type="ECO:0000256" key="3">
    <source>
        <dbReference type="RuleBase" id="RU364104"/>
    </source>
</evidence>
<accession>A0ABP1P5E9</accession>
<proteinExistence type="inferred from homology"/>
<keyword evidence="6" id="KW-1185">Reference proteome</keyword>
<dbReference type="Pfam" id="PF08583">
    <property type="entry name" value="Cmc1"/>
    <property type="match status" value="1"/>
</dbReference>
<evidence type="ECO:0000313" key="5">
    <source>
        <dbReference type="EMBL" id="CAL7946998.1"/>
    </source>
</evidence>
<evidence type="ECO:0000256" key="2">
    <source>
        <dbReference type="ARBA" id="ARBA00023157"/>
    </source>
</evidence>
<dbReference type="PANTHER" id="PTHR22977:SF5">
    <property type="entry name" value="COX ASSEMBLY MITOCHONDRIAL PROTEIN HOMOLOG"/>
    <property type="match status" value="1"/>
</dbReference>
<comment type="subcellular location">
    <subcellularLocation>
        <location evidence="3">Mitochondrion</location>
    </subcellularLocation>
</comment>
<organism evidence="5 6">
    <name type="scientific">Xylocopa violacea</name>
    <name type="common">Violet carpenter bee</name>
    <name type="synonym">Apis violacea</name>
    <dbReference type="NCBI Taxonomy" id="135666"/>
    <lineage>
        <taxon>Eukaryota</taxon>
        <taxon>Metazoa</taxon>
        <taxon>Ecdysozoa</taxon>
        <taxon>Arthropoda</taxon>
        <taxon>Hexapoda</taxon>
        <taxon>Insecta</taxon>
        <taxon>Pterygota</taxon>
        <taxon>Neoptera</taxon>
        <taxon>Endopterygota</taxon>
        <taxon>Hymenoptera</taxon>
        <taxon>Apocrita</taxon>
        <taxon>Aculeata</taxon>
        <taxon>Apoidea</taxon>
        <taxon>Anthophila</taxon>
        <taxon>Apidae</taxon>
        <taxon>Xylocopa</taxon>
        <taxon>Xylocopa</taxon>
    </lineage>
</organism>
<evidence type="ECO:0000256" key="4">
    <source>
        <dbReference type="SAM" id="MobiDB-lite"/>
    </source>
</evidence>
<comment type="similarity">
    <text evidence="1 3">Belongs to the CMC family.</text>
</comment>
<sequence>MKDNSNPIRSIRGGPHNLGDPDDKSLRKVEKDVLIPQIMRDKAREQKCVAEVAEFTECCKDSNIMMPFKCKQQNKALIDCLTRWYNDAGFREECTQEYLDARSEYRRTGIPKVAKYQRVKSSIA</sequence>
<evidence type="ECO:0000256" key="1">
    <source>
        <dbReference type="ARBA" id="ARBA00007347"/>
    </source>
</evidence>
<dbReference type="Proteomes" id="UP001642520">
    <property type="component" value="Unassembled WGS sequence"/>
</dbReference>
<keyword evidence="3" id="KW-0496">Mitochondrion</keyword>